<keyword evidence="2" id="KW-0378">Hydrolase</keyword>
<keyword evidence="3" id="KW-1185">Reference proteome</keyword>
<feature type="domain" description="AB hydrolase-1" evidence="1">
    <location>
        <begin position="31"/>
        <end position="149"/>
    </location>
</feature>
<evidence type="ECO:0000313" key="2">
    <source>
        <dbReference type="EMBL" id="WGF93562.1"/>
    </source>
</evidence>
<evidence type="ECO:0000259" key="1">
    <source>
        <dbReference type="Pfam" id="PF00561"/>
    </source>
</evidence>
<dbReference type="InterPro" id="IPR000073">
    <property type="entry name" value="AB_hydrolase_1"/>
</dbReference>
<dbReference type="PANTHER" id="PTHR42886">
    <property type="entry name" value="RE40534P-RELATED"/>
    <property type="match status" value="1"/>
</dbReference>
<reference evidence="2 3" key="1">
    <citation type="submission" date="2023-04" db="EMBL/GenBank/DDBJ databases">
        <title>Taxonomic identification of the Arctic strain Aequorivita sp. nov. and transcriptomic analysis in response to temperature stress.</title>
        <authorList>
            <person name="Liu W."/>
            <person name="Cong B."/>
            <person name="Lin J."/>
        </authorList>
    </citation>
    <scope>NUCLEOTIDE SEQUENCE [LARGE SCALE GENOMIC DNA]</scope>
    <source>
        <strain evidence="2 3">Ant34-E75</strain>
    </source>
</reference>
<organism evidence="2 3">
    <name type="scientific">Aequorivita marisscotiae</name>
    <dbReference type="NCBI Taxonomy" id="3040348"/>
    <lineage>
        <taxon>Bacteria</taxon>
        <taxon>Pseudomonadati</taxon>
        <taxon>Bacteroidota</taxon>
        <taxon>Flavobacteriia</taxon>
        <taxon>Flavobacteriales</taxon>
        <taxon>Flavobacteriaceae</taxon>
        <taxon>Aequorivita</taxon>
    </lineage>
</organism>
<evidence type="ECO:0000313" key="3">
    <source>
        <dbReference type="Proteomes" id="UP001238523"/>
    </source>
</evidence>
<dbReference type="SUPFAM" id="SSF53474">
    <property type="entry name" value="alpha/beta-Hydrolases"/>
    <property type="match status" value="1"/>
</dbReference>
<protein>
    <submittedName>
        <fullName evidence="2">Dienelactone hydrolase family protein</fullName>
    </submittedName>
</protein>
<dbReference type="GO" id="GO:0016787">
    <property type="term" value="F:hydrolase activity"/>
    <property type="evidence" value="ECO:0007669"/>
    <property type="project" value="UniProtKB-KW"/>
</dbReference>
<dbReference type="Proteomes" id="UP001238523">
    <property type="component" value="Chromosome"/>
</dbReference>
<gene>
    <name evidence="2" type="ORF">QCQ61_05055</name>
</gene>
<name>A0ABY8L042_9FLAO</name>
<sequence>MIIKKNNILTSKNKKPILYDVYYNQSSGPVPVVIFCHGYKGFKDWGAWHLVAEAFAEAGFCFIKFNFSHNGGTVENPIDFPDLEAFAENNFSLELDDLDRVLNEIENGNQNIPKNISKISLIGHSRGGGIVIIKAEEDNRINKVATWAGVSDFKARFQENTPQFTAWKETGVTHIENSRTKQMLPHKFQFYRDFKQNEKRFTINRAVKNLSASQLIVHGSDDTTVSVKEAVAMHGWNPASELKIIETADHVFNAKHPWEENNLPDQLKKAVEVTIAFLN</sequence>
<dbReference type="PANTHER" id="PTHR42886:SF53">
    <property type="entry name" value="ALPHA_BETA-HYDROLASES SUPERFAMILY PROTEIN"/>
    <property type="match status" value="1"/>
</dbReference>
<dbReference type="Gene3D" id="3.40.50.1820">
    <property type="entry name" value="alpha/beta hydrolase"/>
    <property type="match status" value="1"/>
</dbReference>
<proteinExistence type="predicted"/>
<dbReference type="EMBL" id="CP122379">
    <property type="protein sequence ID" value="WGF93562.1"/>
    <property type="molecule type" value="Genomic_DNA"/>
</dbReference>
<accession>A0ABY8L042</accession>
<dbReference type="RefSeq" id="WP_279449689.1">
    <property type="nucleotide sequence ID" value="NZ_CP122379.1"/>
</dbReference>
<dbReference type="InterPro" id="IPR029058">
    <property type="entry name" value="AB_hydrolase_fold"/>
</dbReference>
<dbReference type="Pfam" id="PF00561">
    <property type="entry name" value="Abhydrolase_1"/>
    <property type="match status" value="1"/>
</dbReference>